<gene>
    <name evidence="2" type="ORF">ACFYKT_19005</name>
</gene>
<evidence type="ECO:0000313" key="3">
    <source>
        <dbReference type="Proteomes" id="UP001601058"/>
    </source>
</evidence>
<comment type="caution">
    <text evidence="2">The sequence shown here is derived from an EMBL/GenBank/DDBJ whole genome shotgun (WGS) entry which is preliminary data.</text>
</comment>
<keyword evidence="1" id="KW-1133">Transmembrane helix</keyword>
<accession>A0ABW6K2J6</accession>
<keyword evidence="1" id="KW-0472">Membrane</keyword>
<proteinExistence type="predicted"/>
<reference evidence="2 3" key="1">
    <citation type="submission" date="2024-08" db="EMBL/GenBank/DDBJ databases">
        <title>Two novel Cytobacillus novel species.</title>
        <authorList>
            <person name="Liu G."/>
        </authorList>
    </citation>
    <scope>NUCLEOTIDE SEQUENCE [LARGE SCALE GENOMIC DNA]</scope>
    <source>
        <strain evidence="2 3">FJAT-53684</strain>
    </source>
</reference>
<keyword evidence="3" id="KW-1185">Reference proteome</keyword>
<sequence>MEMFSSILPFLFMIVIYFGVLGFTIWFAVSLIKAQKERNVILKEIANKLGNVKIEKKEE</sequence>
<evidence type="ECO:0000256" key="1">
    <source>
        <dbReference type="SAM" id="Phobius"/>
    </source>
</evidence>
<name>A0ABW6K2J6_9BACI</name>
<evidence type="ECO:0000313" key="2">
    <source>
        <dbReference type="EMBL" id="MFE8698399.1"/>
    </source>
</evidence>
<dbReference type="RefSeq" id="WP_389222751.1">
    <property type="nucleotide sequence ID" value="NZ_JBIACJ010000014.1"/>
</dbReference>
<dbReference type="EMBL" id="JBIACJ010000014">
    <property type="protein sequence ID" value="MFE8698399.1"/>
    <property type="molecule type" value="Genomic_DNA"/>
</dbReference>
<organism evidence="2 3">
    <name type="scientific">Cytobacillus mangrovibacter</name>
    <dbReference type="NCBI Taxonomy" id="3299024"/>
    <lineage>
        <taxon>Bacteria</taxon>
        <taxon>Bacillati</taxon>
        <taxon>Bacillota</taxon>
        <taxon>Bacilli</taxon>
        <taxon>Bacillales</taxon>
        <taxon>Bacillaceae</taxon>
        <taxon>Cytobacillus</taxon>
    </lineage>
</organism>
<dbReference type="Proteomes" id="UP001601058">
    <property type="component" value="Unassembled WGS sequence"/>
</dbReference>
<feature type="transmembrane region" description="Helical" evidence="1">
    <location>
        <begin position="6"/>
        <end position="29"/>
    </location>
</feature>
<keyword evidence="1" id="KW-0812">Transmembrane</keyword>
<protein>
    <submittedName>
        <fullName evidence="2">Uncharacterized protein</fullName>
    </submittedName>
</protein>